<dbReference type="AlphaFoldDB" id="W7DFE1"/>
<dbReference type="PATRIC" id="fig|1265822.4.peg.4125"/>
<gene>
    <name evidence="1" type="ORF">MCOL2_20176</name>
</gene>
<sequence length="67" mass="7544">MPIIVENKGDFIRHFGSVRLIPGTNNIDDSQVKELKDALKHPLNMYLINKGELASNSFEDLISSKKC</sequence>
<proteinExistence type="predicted"/>
<accession>W7DFE1</accession>
<dbReference type="RefSeq" id="WP_052006936.1">
    <property type="nucleotide sequence ID" value="NZ_AODM01000089.1"/>
</dbReference>
<comment type="caution">
    <text evidence="1">The sequence shown here is derived from an EMBL/GenBank/DDBJ whole genome shotgun (WGS) entry which is preliminary data.</text>
</comment>
<name>W7DFE1_9LIST</name>
<dbReference type="Proteomes" id="UP000019241">
    <property type="component" value="Unassembled WGS sequence"/>
</dbReference>
<reference evidence="1 2" key="1">
    <citation type="submission" date="2012-12" db="EMBL/GenBank/DDBJ databases">
        <title>Novel taxa of Listeriaceae from agricultural environments in the United States.</title>
        <authorList>
            <person name="den Bakker H.C."/>
            <person name="Allred A."/>
            <person name="Warchocki S."/>
            <person name="Wright E.M."/>
            <person name="Burrell A."/>
            <person name="Nightingale K.K."/>
            <person name="Kephart D."/>
            <person name="Wiedmann M."/>
        </authorList>
    </citation>
    <scope>NUCLEOTIDE SEQUENCE [LARGE SCALE GENOMIC DNA]</scope>
    <source>
        <strain evidence="1 2">FSL S10-1203</strain>
    </source>
</reference>
<dbReference type="EMBL" id="AODM01000089">
    <property type="protein sequence ID" value="EUJ44048.1"/>
    <property type="molecule type" value="Genomic_DNA"/>
</dbReference>
<organism evidence="1 2">
    <name type="scientific">Listeria fleischmannii FSL S10-1203</name>
    <dbReference type="NCBI Taxonomy" id="1265822"/>
    <lineage>
        <taxon>Bacteria</taxon>
        <taxon>Bacillati</taxon>
        <taxon>Bacillota</taxon>
        <taxon>Bacilli</taxon>
        <taxon>Bacillales</taxon>
        <taxon>Listeriaceae</taxon>
        <taxon>Listeria</taxon>
    </lineage>
</organism>
<evidence type="ECO:0000313" key="1">
    <source>
        <dbReference type="EMBL" id="EUJ44048.1"/>
    </source>
</evidence>
<protein>
    <submittedName>
        <fullName evidence="1">Uncharacterized protein</fullName>
    </submittedName>
</protein>
<evidence type="ECO:0000313" key="2">
    <source>
        <dbReference type="Proteomes" id="UP000019241"/>
    </source>
</evidence>